<dbReference type="Proteomes" id="UP000215509">
    <property type="component" value="Unassembled WGS sequence"/>
</dbReference>
<feature type="compositionally biased region" description="Basic and acidic residues" evidence="1">
    <location>
        <begin position="9"/>
        <end position="21"/>
    </location>
</feature>
<organism evidence="2 3">
    <name type="scientific">Paenibacillus rigui</name>
    <dbReference type="NCBI Taxonomy" id="554312"/>
    <lineage>
        <taxon>Bacteria</taxon>
        <taxon>Bacillati</taxon>
        <taxon>Bacillota</taxon>
        <taxon>Bacilli</taxon>
        <taxon>Bacillales</taxon>
        <taxon>Paenibacillaceae</taxon>
        <taxon>Paenibacillus</taxon>
    </lineage>
</organism>
<name>A0A229UUA3_9BACL</name>
<dbReference type="RefSeq" id="WP_094014705.1">
    <property type="nucleotide sequence ID" value="NZ_NMQW01000014.1"/>
</dbReference>
<feature type="region of interest" description="Disordered" evidence="1">
    <location>
        <begin position="1"/>
        <end position="43"/>
    </location>
</feature>
<dbReference type="AlphaFoldDB" id="A0A229UUA3"/>
<keyword evidence="3" id="KW-1185">Reference proteome</keyword>
<comment type="caution">
    <text evidence="2">The sequence shown here is derived from an EMBL/GenBank/DDBJ whole genome shotgun (WGS) entry which is preliminary data.</text>
</comment>
<protein>
    <submittedName>
        <fullName evidence="2">DUF4023 domain-containing protein</fullName>
    </submittedName>
</protein>
<evidence type="ECO:0000313" key="3">
    <source>
        <dbReference type="Proteomes" id="UP000215509"/>
    </source>
</evidence>
<evidence type="ECO:0000313" key="2">
    <source>
        <dbReference type="EMBL" id="OXM86489.1"/>
    </source>
</evidence>
<reference evidence="2 3" key="1">
    <citation type="submission" date="2017-07" db="EMBL/GenBank/DDBJ databases">
        <title>Genome sequencing and assembly of Paenibacillus rigui.</title>
        <authorList>
            <person name="Mayilraj S."/>
        </authorList>
    </citation>
    <scope>NUCLEOTIDE SEQUENCE [LARGE SCALE GENOMIC DNA]</scope>
    <source>
        <strain evidence="2 3">JCM 16352</strain>
    </source>
</reference>
<dbReference type="Pfam" id="PF13215">
    <property type="entry name" value="DUF4023"/>
    <property type="match status" value="1"/>
</dbReference>
<dbReference type="EMBL" id="NMQW01000014">
    <property type="protein sequence ID" value="OXM86489.1"/>
    <property type="molecule type" value="Genomic_DNA"/>
</dbReference>
<dbReference type="InterPro" id="IPR025097">
    <property type="entry name" value="DUF4023"/>
</dbReference>
<proteinExistence type="predicted"/>
<dbReference type="OrthoDB" id="2631586at2"/>
<gene>
    <name evidence="2" type="ORF">CF651_09955</name>
</gene>
<sequence>MEDLQQFVEKIHDKQAKDEKNRRHQGKGTPGDKLPNKQHSTNK</sequence>
<evidence type="ECO:0000256" key="1">
    <source>
        <dbReference type="SAM" id="MobiDB-lite"/>
    </source>
</evidence>
<accession>A0A229UUA3</accession>